<dbReference type="AlphaFoldDB" id="W7BXY2"/>
<dbReference type="Proteomes" id="UP000019254">
    <property type="component" value="Unassembled WGS sequence"/>
</dbReference>
<evidence type="ECO:0000313" key="1">
    <source>
        <dbReference type="EMBL" id="EUJ25218.1"/>
    </source>
</evidence>
<dbReference type="STRING" id="1265820.PCORN_18229"/>
<organism evidence="1 2">
    <name type="scientific">Listeria cornellensis FSL F6-0969</name>
    <dbReference type="NCBI Taxonomy" id="1265820"/>
    <lineage>
        <taxon>Bacteria</taxon>
        <taxon>Bacillati</taxon>
        <taxon>Bacillota</taxon>
        <taxon>Bacilli</taxon>
        <taxon>Bacillales</taxon>
        <taxon>Listeriaceae</taxon>
        <taxon>Listeria</taxon>
    </lineage>
</organism>
<reference evidence="1 2" key="1">
    <citation type="journal article" date="2014" name="Int. J. Syst. Evol. Microbiol.">
        <title>Listeria floridensis sp. nov., Listeria aquatica sp. nov., Listeria cornellensis sp. nov., Listeria riparia sp. nov. and Listeria grandensis sp. nov., from agricultural and natural environments.</title>
        <authorList>
            <person name="den Bakker H.C."/>
            <person name="Warchocki S."/>
            <person name="Wright E.M."/>
            <person name="Allred A.F."/>
            <person name="Ahlstrom C."/>
            <person name="Manuel C.S."/>
            <person name="Stasiewicz M.J."/>
            <person name="Burrell A."/>
            <person name="Roof S."/>
            <person name="Strawn L."/>
            <person name="Fortes E.D."/>
            <person name="Nightingale K.K."/>
            <person name="Kephart D."/>
            <person name="Wiedmann M."/>
        </authorList>
    </citation>
    <scope>NUCLEOTIDE SEQUENCE [LARGE SCALE GENOMIC DNA]</scope>
    <source>
        <strain evidence="2">FSL F6-969</strain>
    </source>
</reference>
<proteinExistence type="predicted"/>
<name>W7BXY2_9LIST</name>
<dbReference type="EMBL" id="AODE01000048">
    <property type="protein sequence ID" value="EUJ25218.1"/>
    <property type="molecule type" value="Genomic_DNA"/>
</dbReference>
<accession>W7BXY2</accession>
<sequence>MATLEKDINLQQILAQYYDNNQHSNNIRMMDVKKGDIIWDFSSKSDICLFNVKGIVYFEEKIVVPAKEKDHTQHFSTI</sequence>
<protein>
    <submittedName>
        <fullName evidence="1">Uncharacterized protein</fullName>
    </submittedName>
</protein>
<evidence type="ECO:0000313" key="2">
    <source>
        <dbReference type="Proteomes" id="UP000019254"/>
    </source>
</evidence>
<dbReference type="RefSeq" id="WP_036082425.1">
    <property type="nucleotide sequence ID" value="NZ_AODE01000048.1"/>
</dbReference>
<gene>
    <name evidence="1" type="ORF">PCORN_18229</name>
</gene>
<dbReference type="PATRIC" id="fig|1265820.5.peg.3591"/>
<comment type="caution">
    <text evidence="1">The sequence shown here is derived from an EMBL/GenBank/DDBJ whole genome shotgun (WGS) entry which is preliminary data.</text>
</comment>
<keyword evidence="2" id="KW-1185">Reference proteome</keyword>